<evidence type="ECO:0000313" key="2">
    <source>
        <dbReference type="EMBL" id="KAH3773804.1"/>
    </source>
</evidence>
<protein>
    <submittedName>
        <fullName evidence="2">Uncharacterized protein</fullName>
    </submittedName>
</protein>
<reference evidence="2" key="1">
    <citation type="journal article" date="2019" name="bioRxiv">
        <title>The Genome of the Zebra Mussel, Dreissena polymorpha: A Resource for Invasive Species Research.</title>
        <authorList>
            <person name="McCartney M.A."/>
            <person name="Auch B."/>
            <person name="Kono T."/>
            <person name="Mallez S."/>
            <person name="Zhang Y."/>
            <person name="Obille A."/>
            <person name="Becker A."/>
            <person name="Abrahante J.E."/>
            <person name="Garbe J."/>
            <person name="Badalamenti J.P."/>
            <person name="Herman A."/>
            <person name="Mangelson H."/>
            <person name="Liachko I."/>
            <person name="Sullivan S."/>
            <person name="Sone E.D."/>
            <person name="Koren S."/>
            <person name="Silverstein K.A.T."/>
            <person name="Beckman K.B."/>
            <person name="Gohl D.M."/>
        </authorList>
    </citation>
    <scope>NUCLEOTIDE SEQUENCE</scope>
    <source>
        <strain evidence="2">Duluth1</strain>
        <tissue evidence="2">Whole animal</tissue>
    </source>
</reference>
<organism evidence="2 3">
    <name type="scientific">Dreissena polymorpha</name>
    <name type="common">Zebra mussel</name>
    <name type="synonym">Mytilus polymorpha</name>
    <dbReference type="NCBI Taxonomy" id="45954"/>
    <lineage>
        <taxon>Eukaryota</taxon>
        <taxon>Metazoa</taxon>
        <taxon>Spiralia</taxon>
        <taxon>Lophotrochozoa</taxon>
        <taxon>Mollusca</taxon>
        <taxon>Bivalvia</taxon>
        <taxon>Autobranchia</taxon>
        <taxon>Heteroconchia</taxon>
        <taxon>Euheterodonta</taxon>
        <taxon>Imparidentia</taxon>
        <taxon>Neoheterodontei</taxon>
        <taxon>Myida</taxon>
        <taxon>Dreissenoidea</taxon>
        <taxon>Dreissenidae</taxon>
        <taxon>Dreissena</taxon>
    </lineage>
</organism>
<keyword evidence="3" id="KW-1185">Reference proteome</keyword>
<proteinExistence type="predicted"/>
<dbReference type="EMBL" id="JAIWYP010000009">
    <property type="protein sequence ID" value="KAH3773804.1"/>
    <property type="molecule type" value="Genomic_DNA"/>
</dbReference>
<dbReference type="Proteomes" id="UP000828390">
    <property type="component" value="Unassembled WGS sequence"/>
</dbReference>
<evidence type="ECO:0000256" key="1">
    <source>
        <dbReference type="SAM" id="MobiDB-lite"/>
    </source>
</evidence>
<dbReference type="AlphaFoldDB" id="A0A9D4E7N8"/>
<accession>A0A9D4E7N8</accession>
<evidence type="ECO:0000313" key="3">
    <source>
        <dbReference type="Proteomes" id="UP000828390"/>
    </source>
</evidence>
<comment type="caution">
    <text evidence="2">The sequence shown here is derived from an EMBL/GenBank/DDBJ whole genome shotgun (WGS) entry which is preliminary data.</text>
</comment>
<reference evidence="2" key="2">
    <citation type="submission" date="2020-11" db="EMBL/GenBank/DDBJ databases">
        <authorList>
            <person name="McCartney M.A."/>
            <person name="Auch B."/>
            <person name="Kono T."/>
            <person name="Mallez S."/>
            <person name="Becker A."/>
            <person name="Gohl D.M."/>
            <person name="Silverstein K.A.T."/>
            <person name="Koren S."/>
            <person name="Bechman K.B."/>
            <person name="Herman A."/>
            <person name="Abrahante J.E."/>
            <person name="Garbe J."/>
        </authorList>
    </citation>
    <scope>NUCLEOTIDE SEQUENCE</scope>
    <source>
        <strain evidence="2">Duluth1</strain>
        <tissue evidence="2">Whole animal</tissue>
    </source>
</reference>
<sequence length="55" mass="6231">MGLKPYRARLAPDKPPHPRSLVRSYPVRQGDHETLRDFIADSIAPVQTARLHSLV</sequence>
<feature type="region of interest" description="Disordered" evidence="1">
    <location>
        <begin position="1"/>
        <end position="23"/>
    </location>
</feature>
<gene>
    <name evidence="2" type="ORF">DPMN_175174</name>
</gene>
<name>A0A9D4E7N8_DREPO</name>